<dbReference type="SUPFAM" id="SSF48452">
    <property type="entry name" value="TPR-like"/>
    <property type="match status" value="2"/>
</dbReference>
<organism evidence="6 7">
    <name type="scientific">Thermoactinomyces daqus</name>
    <dbReference type="NCBI Taxonomy" id="1329516"/>
    <lineage>
        <taxon>Bacteria</taxon>
        <taxon>Bacillati</taxon>
        <taxon>Bacillota</taxon>
        <taxon>Bacilli</taxon>
        <taxon>Bacillales</taxon>
        <taxon>Thermoactinomycetaceae</taxon>
        <taxon>Thermoactinomyces</taxon>
    </lineage>
</organism>
<dbReference type="OrthoDB" id="2987103at2"/>
<dbReference type="PANTHER" id="PTHR45641:SF19">
    <property type="entry name" value="NEPHROCYSTIN-3"/>
    <property type="match status" value="1"/>
</dbReference>
<dbReference type="Gene3D" id="1.25.40.10">
    <property type="entry name" value="Tetratricopeptide repeat domain"/>
    <property type="match status" value="3"/>
</dbReference>
<sequence>MDYIHPIQIGEILRKRRKEMGLRLEDLADDFISPSTISNIERGITYVNEDKVRYVAEKLNINLDQIHDLIAKEKQEEAHMELQLAAIENMIDLMSPDKGLERLRKLDVPNNHLLSAIVHFLRGKIYLQKRNWVKAQNHFLEAIRIVDQKEEWLKTNIKAASYHELSRIAFSNHDLGQALRYVNEGLEHFQAGGERAYYIYILEIARITYLNELDHIEEALRRINQIWDEIHHIKSIEVVLELYKVRISILRKLKLYEEAIAYAHQGIEVARINKKTEQSCELWSRLGTIYLLQHKWEEAENCFRTALSLQEKIKSDHMKIKAHTYLGLAYLEQDKDEAAAETLLEALAISDRTPHPEIYRESYILMGDCYVKQGNTAEAIKIYEKALKMAQKKKDYEQERKIVLKLARCFENADKQKFQIYLEQLYKLDIREHAKMPIAF</sequence>
<evidence type="ECO:0000259" key="5">
    <source>
        <dbReference type="PROSITE" id="PS50943"/>
    </source>
</evidence>
<dbReference type="EMBL" id="JACEIP010000007">
    <property type="protein sequence ID" value="MBA4542586.1"/>
    <property type="molecule type" value="Genomic_DNA"/>
</dbReference>
<proteinExistence type="predicted"/>
<dbReference type="SMART" id="SM00530">
    <property type="entry name" value="HTH_XRE"/>
    <property type="match status" value="1"/>
</dbReference>
<dbReference type="GO" id="GO:0003677">
    <property type="term" value="F:DNA binding"/>
    <property type="evidence" value="ECO:0007669"/>
    <property type="project" value="InterPro"/>
</dbReference>
<protein>
    <submittedName>
        <fullName evidence="6">Tetratricopeptide repeat protein</fullName>
    </submittedName>
</protein>
<dbReference type="InterPro" id="IPR001387">
    <property type="entry name" value="Cro/C1-type_HTH"/>
</dbReference>
<evidence type="ECO:0000256" key="3">
    <source>
        <dbReference type="PROSITE-ProRule" id="PRU00339"/>
    </source>
</evidence>
<dbReference type="PROSITE" id="PS50943">
    <property type="entry name" value="HTH_CROC1"/>
    <property type="match status" value="1"/>
</dbReference>
<dbReference type="PROSITE" id="PS50005">
    <property type="entry name" value="TPR"/>
    <property type="match status" value="3"/>
</dbReference>
<gene>
    <name evidence="6" type="ORF">H1164_06660</name>
</gene>
<dbReference type="Pfam" id="PF13424">
    <property type="entry name" value="TPR_12"/>
    <property type="match status" value="1"/>
</dbReference>
<dbReference type="PANTHER" id="PTHR45641">
    <property type="entry name" value="TETRATRICOPEPTIDE REPEAT PROTEIN (AFU_ORTHOLOGUE AFUA_6G03870)"/>
    <property type="match status" value="1"/>
</dbReference>
<dbReference type="InterPro" id="IPR019734">
    <property type="entry name" value="TPR_rpt"/>
</dbReference>
<feature type="repeat" description="TPR" evidence="3">
    <location>
        <begin position="320"/>
        <end position="353"/>
    </location>
</feature>
<dbReference type="SUPFAM" id="SSF47413">
    <property type="entry name" value="lambda repressor-like DNA-binding domains"/>
    <property type="match status" value="1"/>
</dbReference>
<name>A0A7W1X9L8_9BACL</name>
<dbReference type="Proteomes" id="UP000530514">
    <property type="component" value="Unassembled WGS sequence"/>
</dbReference>
<comment type="caution">
    <text evidence="6">The sequence shown here is derived from an EMBL/GenBank/DDBJ whole genome shotgun (WGS) entry which is preliminary data.</text>
</comment>
<dbReference type="Pfam" id="PF13181">
    <property type="entry name" value="TPR_8"/>
    <property type="match status" value="1"/>
</dbReference>
<keyword evidence="1" id="KW-0677">Repeat</keyword>
<feature type="repeat" description="TPR" evidence="3">
    <location>
        <begin position="280"/>
        <end position="313"/>
    </location>
</feature>
<dbReference type="AlphaFoldDB" id="A0A7W1X9L8"/>
<keyword evidence="4" id="KW-0175">Coiled coil</keyword>
<keyword evidence="2 3" id="KW-0802">TPR repeat</keyword>
<evidence type="ECO:0000256" key="2">
    <source>
        <dbReference type="ARBA" id="ARBA00022803"/>
    </source>
</evidence>
<evidence type="ECO:0000313" key="7">
    <source>
        <dbReference type="Proteomes" id="UP000530514"/>
    </source>
</evidence>
<feature type="repeat" description="TPR" evidence="3">
    <location>
        <begin position="360"/>
        <end position="393"/>
    </location>
</feature>
<dbReference type="RefSeq" id="WP_033100206.1">
    <property type="nucleotide sequence ID" value="NZ_JACEIP010000007.1"/>
</dbReference>
<evidence type="ECO:0000256" key="4">
    <source>
        <dbReference type="SAM" id="Coils"/>
    </source>
</evidence>
<dbReference type="SMART" id="SM00028">
    <property type="entry name" value="TPR"/>
    <property type="match status" value="6"/>
</dbReference>
<reference evidence="6 7" key="1">
    <citation type="submission" date="2020-07" db="EMBL/GenBank/DDBJ databases">
        <authorList>
            <person name="Feng H."/>
        </authorList>
    </citation>
    <scope>NUCLEOTIDE SEQUENCE [LARGE SCALE GENOMIC DNA]</scope>
    <source>
        <strain evidence="7">s-11</strain>
    </source>
</reference>
<keyword evidence="7" id="KW-1185">Reference proteome</keyword>
<evidence type="ECO:0000256" key="1">
    <source>
        <dbReference type="ARBA" id="ARBA00022737"/>
    </source>
</evidence>
<accession>A0A7W1X9L8</accession>
<feature type="coiled-coil region" evidence="4">
    <location>
        <begin position="56"/>
        <end position="90"/>
    </location>
</feature>
<dbReference type="Pfam" id="PF01381">
    <property type="entry name" value="HTH_3"/>
    <property type="match status" value="1"/>
</dbReference>
<dbReference type="InterPro" id="IPR011990">
    <property type="entry name" value="TPR-like_helical_dom_sf"/>
</dbReference>
<dbReference type="InterPro" id="IPR010982">
    <property type="entry name" value="Lambda_DNA-bd_dom_sf"/>
</dbReference>
<evidence type="ECO:0000313" key="6">
    <source>
        <dbReference type="EMBL" id="MBA4542586.1"/>
    </source>
</evidence>
<dbReference type="CDD" id="cd00093">
    <property type="entry name" value="HTH_XRE"/>
    <property type="match status" value="1"/>
</dbReference>
<feature type="domain" description="HTH cro/C1-type" evidence="5">
    <location>
        <begin position="13"/>
        <end position="66"/>
    </location>
</feature>